<dbReference type="EMBL" id="FOOX01000002">
    <property type="protein sequence ID" value="SFG11817.1"/>
    <property type="molecule type" value="Genomic_DNA"/>
</dbReference>
<keyword evidence="4 7" id="KW-0812">Transmembrane</keyword>
<evidence type="ECO:0000259" key="8">
    <source>
        <dbReference type="Pfam" id="PF06808"/>
    </source>
</evidence>
<dbReference type="OrthoDB" id="9772674at2"/>
<feature type="domain" description="TRAP C4-dicarboxylate transport system permease DctM subunit" evidence="8">
    <location>
        <begin position="11"/>
        <end position="423"/>
    </location>
</feature>
<keyword evidence="3" id="KW-0997">Cell inner membrane</keyword>
<dbReference type="PIRSF" id="PIRSF006066">
    <property type="entry name" value="HI0050"/>
    <property type="match status" value="1"/>
</dbReference>
<dbReference type="GO" id="GO:0005886">
    <property type="term" value="C:plasma membrane"/>
    <property type="evidence" value="ECO:0007669"/>
    <property type="project" value="UniProtKB-SubCell"/>
</dbReference>
<dbReference type="InterPro" id="IPR010656">
    <property type="entry name" value="DctM"/>
</dbReference>
<organism evidence="9 10">
    <name type="scientific">Desulfotruncus arcticus DSM 17038</name>
    <dbReference type="NCBI Taxonomy" id="1121424"/>
    <lineage>
        <taxon>Bacteria</taxon>
        <taxon>Bacillati</taxon>
        <taxon>Bacillota</taxon>
        <taxon>Clostridia</taxon>
        <taxon>Eubacteriales</taxon>
        <taxon>Desulfallaceae</taxon>
        <taxon>Desulfotruncus</taxon>
    </lineage>
</organism>
<evidence type="ECO:0000256" key="7">
    <source>
        <dbReference type="SAM" id="Phobius"/>
    </source>
</evidence>
<feature type="transmembrane region" description="Helical" evidence="7">
    <location>
        <begin position="60"/>
        <end position="79"/>
    </location>
</feature>
<dbReference type="PANTHER" id="PTHR33362:SF5">
    <property type="entry name" value="C4-DICARBOXYLATE TRAP TRANSPORTER LARGE PERMEASE PROTEIN DCTM"/>
    <property type="match status" value="1"/>
</dbReference>
<protein>
    <submittedName>
        <fullName evidence="9">TRAP transporter, DctM subunit</fullName>
    </submittedName>
</protein>
<name>A0A1I2PD05_9FIRM</name>
<dbReference type="STRING" id="341036.SAMN05660649_00744"/>
<dbReference type="GO" id="GO:0022857">
    <property type="term" value="F:transmembrane transporter activity"/>
    <property type="evidence" value="ECO:0007669"/>
    <property type="project" value="TreeGrafter"/>
</dbReference>
<dbReference type="RefSeq" id="WP_092468826.1">
    <property type="nucleotide sequence ID" value="NZ_FOOX01000002.1"/>
</dbReference>
<keyword evidence="2" id="KW-1003">Cell membrane</keyword>
<dbReference type="Pfam" id="PF06808">
    <property type="entry name" value="DctM"/>
    <property type="match status" value="1"/>
</dbReference>
<feature type="transmembrane region" description="Helical" evidence="7">
    <location>
        <begin position="221"/>
        <end position="242"/>
    </location>
</feature>
<feature type="transmembrane region" description="Helical" evidence="7">
    <location>
        <begin position="176"/>
        <end position="200"/>
    </location>
</feature>
<comment type="subcellular location">
    <subcellularLocation>
        <location evidence="1">Cell inner membrane</location>
        <topology evidence="1">Multi-pass membrane protein</topology>
    </subcellularLocation>
</comment>
<dbReference type="InterPro" id="IPR004681">
    <property type="entry name" value="TRAP_DctM"/>
</dbReference>
<gene>
    <name evidence="9" type="ORF">SAMN05660649_00744</name>
</gene>
<keyword evidence="6 7" id="KW-0472">Membrane</keyword>
<feature type="transmembrane region" description="Helical" evidence="7">
    <location>
        <begin position="6"/>
        <end position="39"/>
    </location>
</feature>
<dbReference type="AlphaFoldDB" id="A0A1I2PD05"/>
<evidence type="ECO:0000313" key="10">
    <source>
        <dbReference type="Proteomes" id="UP000199337"/>
    </source>
</evidence>
<feature type="transmembrane region" description="Helical" evidence="7">
    <location>
        <begin position="399"/>
        <end position="423"/>
    </location>
</feature>
<keyword evidence="10" id="KW-1185">Reference proteome</keyword>
<evidence type="ECO:0000256" key="4">
    <source>
        <dbReference type="ARBA" id="ARBA00022692"/>
    </source>
</evidence>
<feature type="transmembrane region" description="Helical" evidence="7">
    <location>
        <begin position="284"/>
        <end position="304"/>
    </location>
</feature>
<evidence type="ECO:0000256" key="6">
    <source>
        <dbReference type="ARBA" id="ARBA00023136"/>
    </source>
</evidence>
<evidence type="ECO:0000256" key="5">
    <source>
        <dbReference type="ARBA" id="ARBA00022989"/>
    </source>
</evidence>
<accession>A0A1I2PD05</accession>
<keyword evidence="5 7" id="KW-1133">Transmembrane helix</keyword>
<dbReference type="PANTHER" id="PTHR33362">
    <property type="entry name" value="SIALIC ACID TRAP TRANSPORTER PERMEASE PROTEIN SIAT-RELATED"/>
    <property type="match status" value="1"/>
</dbReference>
<evidence type="ECO:0000313" key="9">
    <source>
        <dbReference type="EMBL" id="SFG11817.1"/>
    </source>
</evidence>
<reference evidence="10" key="1">
    <citation type="submission" date="2016-10" db="EMBL/GenBank/DDBJ databases">
        <authorList>
            <person name="Varghese N."/>
            <person name="Submissions S."/>
        </authorList>
    </citation>
    <scope>NUCLEOTIDE SEQUENCE [LARGE SCALE GENOMIC DNA]</scope>
    <source>
        <strain evidence="10">DSM 17038</strain>
    </source>
</reference>
<dbReference type="Proteomes" id="UP000199337">
    <property type="component" value="Unassembled WGS sequence"/>
</dbReference>
<dbReference type="NCBIfam" id="TIGR00786">
    <property type="entry name" value="dctM"/>
    <property type="match status" value="1"/>
</dbReference>
<evidence type="ECO:0000256" key="1">
    <source>
        <dbReference type="ARBA" id="ARBA00004429"/>
    </source>
</evidence>
<feature type="transmembrane region" description="Helical" evidence="7">
    <location>
        <begin position="248"/>
        <end position="263"/>
    </location>
</feature>
<feature type="transmembrane region" description="Helical" evidence="7">
    <location>
        <begin position="140"/>
        <end position="164"/>
    </location>
</feature>
<evidence type="ECO:0000256" key="2">
    <source>
        <dbReference type="ARBA" id="ARBA00022475"/>
    </source>
</evidence>
<feature type="transmembrane region" description="Helical" evidence="7">
    <location>
        <begin position="99"/>
        <end position="128"/>
    </location>
</feature>
<proteinExistence type="predicted"/>
<evidence type="ECO:0000256" key="3">
    <source>
        <dbReference type="ARBA" id="ARBA00022519"/>
    </source>
</evidence>
<sequence>MDLFIISFTLLGLLILLLGSSIWVGITLFLVGITGFMMFTSTQPLTILSNILWNSTNSSTMMALPLFIFMGEILFRSKISENLFKGLSPWLNSLPGRLIHVNIAASALFAAVSGSSAATTATVGKITLPELQKRNYDSSLCLGSLAGAGTLGFLIPPSLVMLVYGIMSGVSIGKLFIAGIIPGAMLATGFSLYVMIRSLFNPGLAPAGDLRYTWRDRLRTIPQLLPVITLILMVLGSIYTGWATPTEAAAVGVLGAIFFALISRSMDGKVFMEAVLGSVKTSCMIMLIVAGASFLSVAVGYLGIPASLTQFIGTLGLSKYELIIILSVMYVIMGFMLDGFSMIVMSLPLALPLITAAGFDPLWFGIYLVIMIEVSQITPPVGFNLFVINGLVDENIFKIALYALPSFIIMFIIVALLTLYPQIVLTLPNMMLR</sequence>